<dbReference type="GO" id="GO:0042555">
    <property type="term" value="C:MCM complex"/>
    <property type="evidence" value="ECO:0007669"/>
    <property type="project" value="InterPro"/>
</dbReference>
<evidence type="ECO:0000256" key="6">
    <source>
        <dbReference type="ARBA" id="ARBA00022840"/>
    </source>
</evidence>
<evidence type="ECO:0000256" key="2">
    <source>
        <dbReference type="ARBA" id="ARBA00022705"/>
    </source>
</evidence>
<dbReference type="GO" id="GO:0005524">
    <property type="term" value="F:ATP binding"/>
    <property type="evidence" value="ECO:0007669"/>
    <property type="project" value="UniProtKB-KW"/>
</dbReference>
<keyword evidence="3 11" id="KW-0547">Nucleotide-binding</keyword>
<dbReference type="GO" id="GO:0006271">
    <property type="term" value="P:DNA strand elongation involved in DNA replication"/>
    <property type="evidence" value="ECO:0007669"/>
    <property type="project" value="TreeGrafter"/>
</dbReference>
<dbReference type="Gene3D" id="2.40.50.140">
    <property type="entry name" value="Nucleic acid-binding proteins"/>
    <property type="match status" value="1"/>
</dbReference>
<dbReference type="InterPro" id="IPR008050">
    <property type="entry name" value="MCM7"/>
</dbReference>
<dbReference type="GO" id="GO:0006279">
    <property type="term" value="P:premeiotic DNA replication"/>
    <property type="evidence" value="ECO:0007669"/>
    <property type="project" value="UniProtKB-ARBA"/>
</dbReference>
<comment type="similarity">
    <text evidence="11">Belongs to the MCM family.</text>
</comment>
<dbReference type="PRINTS" id="PR01657">
    <property type="entry name" value="MCMFAMILY"/>
</dbReference>
<dbReference type="GO" id="GO:0005656">
    <property type="term" value="C:nuclear pre-replicative complex"/>
    <property type="evidence" value="ECO:0007669"/>
    <property type="project" value="UniProtKB-ARBA"/>
</dbReference>
<dbReference type="SMART" id="SM00350">
    <property type="entry name" value="MCM"/>
    <property type="match status" value="1"/>
</dbReference>
<protein>
    <recommendedName>
        <fullName evidence="12">DNA replication licensing factor MCM7</fullName>
        <ecNumber evidence="12">3.6.4.12</ecNumber>
    </recommendedName>
</protein>
<dbReference type="InterPro" id="IPR027417">
    <property type="entry name" value="P-loop_NTPase"/>
</dbReference>
<dbReference type="Pfam" id="PF24901">
    <property type="entry name" value="WHD_MCM7"/>
    <property type="match status" value="1"/>
</dbReference>
<keyword evidence="5 12" id="KW-0347">Helicase</keyword>
<evidence type="ECO:0000256" key="4">
    <source>
        <dbReference type="ARBA" id="ARBA00022801"/>
    </source>
</evidence>
<dbReference type="FunFam" id="2.20.28.10:FF:000004">
    <property type="entry name" value="DNA replication licensing factor MCM7"/>
    <property type="match status" value="1"/>
</dbReference>
<dbReference type="GO" id="GO:0017116">
    <property type="term" value="F:single-stranded DNA helicase activity"/>
    <property type="evidence" value="ECO:0007669"/>
    <property type="project" value="TreeGrafter"/>
</dbReference>
<sequence length="805" mass="89892">MALLSLNAPVNYDEQEAALVDFLQNFKSSSTEAVEQLESLNINGDGDSDEYDMVDDSDDPAPGASQSRSKVKYMQMLQDVADRERTDIIIDLNDLESWERANTDDEHNYKLIQSIERNAHHYIELFSRAVDKVMPQPSRELNFKDDVLDIVMTQRSKRNERIQELQGADGGAPAPETLFPAALTRRYTLNFKPRIPTGASSQREMKALAVRYVRGEHIGHLITVRGIATRVSDVKPSVQVNAYSCDRCGSEIFQPVTTKQFTPLVECPSEECQKNKTKGQLFLSTRASKFVPFQEVKIQEMADQVPVGHIPRQMTIHCHGALVRQINPGDVVDVAGIFLPTPYTGFKAIRAGLLTDTYLEAQYVMQHKKAYDDIVLAQPTLRRMNELERTGQLYEYLSRSIAPEIFGHVDVKKALLLQLIGGVTKEVGDGMRIRGDINICLMGDPGVAKSQLLKYITKVAPRGVYTTGRGSSGVGLTAAVMRDPVTDEMVLEGGALVLADNGMCCIDEFDKMDDGDRTAIHEVMEQQTISISKAGITTTLNARTSILAAANPLYGRYNPRISPVENINLPAALLSRFDVLFLILDTPSRDSDEELARHVTHVHMHNSHPETTGVVFSPAEVRQWVARARSYRPTVPKEVSDYMVGAYVRMRQQQKRDEGSKKAFTHTSPRTLLGVLRLSQALARLRFADEVISEDVDEALRLVEVSKASLYTDENRRDDHTPSSKIYHLIKTMEASGAAAVGDGTRGELDLRRVRERVLAKGFTADQFEQAIDEYSMLDVWQTTGEGTRLVFIDAGDENMDDEDF</sequence>
<evidence type="ECO:0000259" key="14">
    <source>
        <dbReference type="PROSITE" id="PS50051"/>
    </source>
</evidence>
<proteinExistence type="inferred from homology"/>
<dbReference type="InterPro" id="IPR027925">
    <property type="entry name" value="MCM_N"/>
</dbReference>
<dbReference type="PROSITE" id="PS50051">
    <property type="entry name" value="MCM_2"/>
    <property type="match status" value="1"/>
</dbReference>
<dbReference type="Gene3D" id="3.40.50.300">
    <property type="entry name" value="P-loop containing nucleotide triphosphate hydrolases"/>
    <property type="match status" value="1"/>
</dbReference>
<keyword evidence="6 11" id="KW-0067">ATP-binding</keyword>
<dbReference type="FunFam" id="3.40.50.300:FF:000288">
    <property type="entry name" value="DNA replication licensing factor MCM7"/>
    <property type="match status" value="1"/>
</dbReference>
<dbReference type="Pfam" id="PF00493">
    <property type="entry name" value="MCM"/>
    <property type="match status" value="1"/>
</dbReference>
<evidence type="ECO:0000256" key="11">
    <source>
        <dbReference type="RuleBase" id="RU004070"/>
    </source>
</evidence>
<comment type="function">
    <text evidence="12">Acts as component of the MCM2-7 complex (MCM complex) which is the replicative helicase essential for 'once per cell cycle' DNA replication initiation and elongation in eukaryotic cells. The active ATPase sites in the MCM2-7 ring are formed through the interaction surfaces of two neighboring subunits such that a critical structure of a conserved arginine finger motif is provided in trans relative to the ATP-binding site of the Walker A box of the adjacent subunit. The six ATPase active sites, however, are likely to contribute differentially to the complex helicase activity.</text>
</comment>
<keyword evidence="16" id="KW-1185">Reference proteome</keyword>
<keyword evidence="7 11" id="KW-0238">DNA-binding</keyword>
<keyword evidence="8 12" id="KW-0539">Nucleus</keyword>
<name>A0A2T2NHB4_CORCC</name>
<reference evidence="15 16" key="1">
    <citation type="journal article" date="2018" name="Front. Microbiol.">
        <title>Genome-Wide Analysis of Corynespora cassiicola Leaf Fall Disease Putative Effectors.</title>
        <authorList>
            <person name="Lopez D."/>
            <person name="Ribeiro S."/>
            <person name="Label P."/>
            <person name="Fumanal B."/>
            <person name="Venisse J.S."/>
            <person name="Kohler A."/>
            <person name="de Oliveira R.R."/>
            <person name="Labutti K."/>
            <person name="Lipzen A."/>
            <person name="Lail K."/>
            <person name="Bauer D."/>
            <person name="Ohm R.A."/>
            <person name="Barry K.W."/>
            <person name="Spatafora J."/>
            <person name="Grigoriev I.V."/>
            <person name="Martin F.M."/>
            <person name="Pujade-Renaud V."/>
        </authorList>
    </citation>
    <scope>NUCLEOTIDE SEQUENCE [LARGE SCALE GENOMIC DNA]</scope>
    <source>
        <strain evidence="15 16">Philippines</strain>
    </source>
</reference>
<comment type="subcellular location">
    <subcellularLocation>
        <location evidence="1 12">Nucleus</location>
    </subcellularLocation>
</comment>
<dbReference type="Pfam" id="PF17855">
    <property type="entry name" value="MCM_lid"/>
    <property type="match status" value="1"/>
</dbReference>
<keyword evidence="4 12" id="KW-0378">Hydrolase</keyword>
<evidence type="ECO:0000256" key="13">
    <source>
        <dbReference type="SAM" id="MobiDB-lite"/>
    </source>
</evidence>
<dbReference type="EC" id="3.6.4.12" evidence="12"/>
<dbReference type="InterPro" id="IPR033762">
    <property type="entry name" value="MCM_OB"/>
</dbReference>
<evidence type="ECO:0000256" key="7">
    <source>
        <dbReference type="ARBA" id="ARBA00023125"/>
    </source>
</evidence>
<dbReference type="InterPro" id="IPR003593">
    <property type="entry name" value="AAA+_ATPase"/>
</dbReference>
<organism evidence="15 16">
    <name type="scientific">Corynespora cassiicola Philippines</name>
    <dbReference type="NCBI Taxonomy" id="1448308"/>
    <lineage>
        <taxon>Eukaryota</taxon>
        <taxon>Fungi</taxon>
        <taxon>Dikarya</taxon>
        <taxon>Ascomycota</taxon>
        <taxon>Pezizomycotina</taxon>
        <taxon>Dothideomycetes</taxon>
        <taxon>Pleosporomycetidae</taxon>
        <taxon>Pleosporales</taxon>
        <taxon>Corynesporascaceae</taxon>
        <taxon>Corynespora</taxon>
    </lineage>
</organism>
<dbReference type="GO" id="GO:0043596">
    <property type="term" value="C:nuclear replication fork"/>
    <property type="evidence" value="ECO:0007669"/>
    <property type="project" value="UniProtKB-ARBA"/>
</dbReference>
<dbReference type="GO" id="GO:0006270">
    <property type="term" value="P:DNA replication initiation"/>
    <property type="evidence" value="ECO:0007669"/>
    <property type="project" value="InterPro"/>
</dbReference>
<accession>A0A2T2NHB4</accession>
<evidence type="ECO:0000256" key="3">
    <source>
        <dbReference type="ARBA" id="ARBA00022741"/>
    </source>
</evidence>
<evidence type="ECO:0000256" key="8">
    <source>
        <dbReference type="ARBA" id="ARBA00023242"/>
    </source>
</evidence>
<dbReference type="OrthoDB" id="3207464at2759"/>
<dbReference type="GO" id="GO:0016887">
    <property type="term" value="F:ATP hydrolysis activity"/>
    <property type="evidence" value="ECO:0007669"/>
    <property type="project" value="RHEA"/>
</dbReference>
<dbReference type="SUPFAM" id="SSF52540">
    <property type="entry name" value="P-loop containing nucleoside triphosphate hydrolases"/>
    <property type="match status" value="1"/>
</dbReference>
<dbReference type="InterPro" id="IPR031327">
    <property type="entry name" value="MCM"/>
</dbReference>
<dbReference type="SUPFAM" id="SSF50249">
    <property type="entry name" value="Nucleic acid-binding proteins"/>
    <property type="match status" value="1"/>
</dbReference>
<evidence type="ECO:0000256" key="12">
    <source>
        <dbReference type="RuleBase" id="RU365012"/>
    </source>
</evidence>
<dbReference type="PRINTS" id="PR01663">
    <property type="entry name" value="MCMPROTEIN7"/>
</dbReference>
<evidence type="ECO:0000256" key="9">
    <source>
        <dbReference type="ARBA" id="ARBA00023306"/>
    </source>
</evidence>
<dbReference type="Gene3D" id="2.20.28.10">
    <property type="match status" value="1"/>
</dbReference>
<feature type="domain" description="MCM C-terminal AAA(+) ATPase" evidence="14">
    <location>
        <begin position="393"/>
        <end position="599"/>
    </location>
</feature>
<evidence type="ECO:0000256" key="1">
    <source>
        <dbReference type="ARBA" id="ARBA00004123"/>
    </source>
</evidence>
<dbReference type="GO" id="GO:0003697">
    <property type="term" value="F:single-stranded DNA binding"/>
    <property type="evidence" value="ECO:0007669"/>
    <property type="project" value="TreeGrafter"/>
</dbReference>
<dbReference type="GO" id="GO:0031261">
    <property type="term" value="C:DNA replication preinitiation complex"/>
    <property type="evidence" value="ECO:0007669"/>
    <property type="project" value="UniProtKB-ARBA"/>
</dbReference>
<dbReference type="InterPro" id="IPR041562">
    <property type="entry name" value="MCM_lid"/>
</dbReference>
<dbReference type="Pfam" id="PF14551">
    <property type="entry name" value="MCM_N"/>
    <property type="match status" value="1"/>
</dbReference>
<feature type="compositionally biased region" description="Acidic residues" evidence="13">
    <location>
        <begin position="46"/>
        <end position="59"/>
    </location>
</feature>
<feature type="region of interest" description="Disordered" evidence="13">
    <location>
        <begin position="41"/>
        <end position="70"/>
    </location>
</feature>
<dbReference type="Pfam" id="PF17207">
    <property type="entry name" value="MCM_OB"/>
    <property type="match status" value="1"/>
</dbReference>
<gene>
    <name evidence="12" type="primary">MCM7</name>
    <name evidence="15" type="ORF">BS50DRAFT_574971</name>
</gene>
<keyword evidence="9 12" id="KW-0131">Cell cycle</keyword>
<dbReference type="InterPro" id="IPR012340">
    <property type="entry name" value="NA-bd_OB-fold"/>
</dbReference>
<evidence type="ECO:0000313" key="15">
    <source>
        <dbReference type="EMBL" id="PSN64817.1"/>
    </source>
</evidence>
<dbReference type="PANTHER" id="PTHR11630:SF26">
    <property type="entry name" value="DNA REPLICATION LICENSING FACTOR MCM7"/>
    <property type="match status" value="1"/>
</dbReference>
<dbReference type="STRING" id="1448308.A0A2T2NHB4"/>
<keyword evidence="2 12" id="KW-0235">DNA replication</keyword>
<dbReference type="AlphaFoldDB" id="A0A2T2NHB4"/>
<evidence type="ECO:0000256" key="10">
    <source>
        <dbReference type="ARBA" id="ARBA00048432"/>
    </source>
</evidence>
<dbReference type="GO" id="GO:0000727">
    <property type="term" value="P:double-strand break repair via break-induced replication"/>
    <property type="evidence" value="ECO:0007669"/>
    <property type="project" value="TreeGrafter"/>
</dbReference>
<evidence type="ECO:0000313" key="16">
    <source>
        <dbReference type="Proteomes" id="UP000240883"/>
    </source>
</evidence>
<comment type="catalytic activity">
    <reaction evidence="10">
        <text>ATP + H2O = ADP + phosphate + H(+)</text>
        <dbReference type="Rhea" id="RHEA:13065"/>
        <dbReference type="ChEBI" id="CHEBI:15377"/>
        <dbReference type="ChEBI" id="CHEBI:15378"/>
        <dbReference type="ChEBI" id="CHEBI:30616"/>
        <dbReference type="ChEBI" id="CHEBI:43474"/>
        <dbReference type="ChEBI" id="CHEBI:456216"/>
        <dbReference type="EC" id="3.6.4.12"/>
    </reaction>
    <physiologicalReaction direction="left-to-right" evidence="10">
        <dbReference type="Rhea" id="RHEA:13066"/>
    </physiologicalReaction>
</comment>
<dbReference type="PANTHER" id="PTHR11630">
    <property type="entry name" value="DNA REPLICATION LICENSING FACTOR MCM FAMILY MEMBER"/>
    <property type="match status" value="1"/>
</dbReference>
<dbReference type="GO" id="GO:0097373">
    <property type="term" value="C:MCM core complex"/>
    <property type="evidence" value="ECO:0007669"/>
    <property type="project" value="UniProtKB-ARBA"/>
</dbReference>
<dbReference type="Proteomes" id="UP000240883">
    <property type="component" value="Unassembled WGS sequence"/>
</dbReference>
<dbReference type="SMART" id="SM00382">
    <property type="entry name" value="AAA"/>
    <property type="match status" value="1"/>
</dbReference>
<evidence type="ECO:0000256" key="5">
    <source>
        <dbReference type="ARBA" id="ARBA00022806"/>
    </source>
</evidence>
<dbReference type="EMBL" id="KZ678137">
    <property type="protein sequence ID" value="PSN64817.1"/>
    <property type="molecule type" value="Genomic_DNA"/>
</dbReference>
<dbReference type="InterPro" id="IPR001208">
    <property type="entry name" value="MCM_dom"/>
</dbReference>
<dbReference type="CDD" id="cd17758">
    <property type="entry name" value="MCM7"/>
    <property type="match status" value="1"/>
</dbReference>